<evidence type="ECO:0000256" key="6">
    <source>
        <dbReference type="HAMAP-Rule" id="MF_01069"/>
    </source>
</evidence>
<accession>A0ABR7R8F7</accession>
<dbReference type="SUPFAM" id="SSF74650">
    <property type="entry name" value="Galactose mutarotase-like"/>
    <property type="match status" value="1"/>
</dbReference>
<proteinExistence type="inferred from homology"/>
<dbReference type="InterPro" id="IPR011013">
    <property type="entry name" value="Gal_mutarotase_sf_dom"/>
</dbReference>
<gene>
    <name evidence="6" type="primary">opgG</name>
    <name evidence="8" type="ORF">IBL25_14010</name>
</gene>
<dbReference type="InterPro" id="IPR013783">
    <property type="entry name" value="Ig-like_fold"/>
</dbReference>
<dbReference type="PANTHER" id="PTHR30504:SF2">
    <property type="entry name" value="GLUCANS BIOSYNTHESIS PROTEIN G"/>
    <property type="match status" value="1"/>
</dbReference>
<dbReference type="EMBL" id="JACTUZ010000059">
    <property type="protein sequence ID" value="MBC9178057.1"/>
    <property type="molecule type" value="Genomic_DNA"/>
</dbReference>
<keyword evidence="5 6" id="KW-0574">Periplasm</keyword>
<name>A0ABR7R8F7_9PROT</name>
<protein>
    <recommendedName>
        <fullName evidence="6">Glucans biosynthesis protein G</fullName>
    </recommendedName>
</protein>
<dbReference type="InterPro" id="IPR014718">
    <property type="entry name" value="GH-type_carb-bd"/>
</dbReference>
<comment type="caution">
    <text evidence="8">The sequence shown here is derived from an EMBL/GenBank/DDBJ whole genome shotgun (WGS) entry which is preliminary data.</text>
</comment>
<comment type="subcellular location">
    <subcellularLocation>
        <location evidence="1 6">Periplasm</location>
    </subcellularLocation>
</comment>
<evidence type="ECO:0000256" key="1">
    <source>
        <dbReference type="ARBA" id="ARBA00004418"/>
    </source>
</evidence>
<keyword evidence="4 6" id="KW-0732">Signal</keyword>
<evidence type="ECO:0000313" key="9">
    <source>
        <dbReference type="Proteomes" id="UP000603940"/>
    </source>
</evidence>
<reference evidence="8 9" key="1">
    <citation type="journal article" date="2009" name="Int. J. Syst. Evol. Microbiol.">
        <title>Transfer of Teichococcus ludipueritiae and Muricoccus roseus to the genus Roseomonas, as Roseomonas ludipueritiae comb. nov. and Roseomonas rosea comb. nov., respectively, and emended description of the genus Roseomonas.</title>
        <authorList>
            <person name="Sanchez-Porro C."/>
            <person name="Gallego V."/>
            <person name="Busse H.J."/>
            <person name="Kampfer P."/>
            <person name="Ventosa A."/>
        </authorList>
    </citation>
    <scope>NUCLEOTIDE SEQUENCE [LARGE SCALE GENOMIC DNA]</scope>
    <source>
        <strain evidence="8 9">DSM 14915</strain>
    </source>
</reference>
<evidence type="ECO:0000313" key="8">
    <source>
        <dbReference type="EMBL" id="MBC9178057.1"/>
    </source>
</evidence>
<dbReference type="Gene3D" id="2.60.40.10">
    <property type="entry name" value="Immunoglobulins"/>
    <property type="match status" value="1"/>
</dbReference>
<dbReference type="HAMAP" id="MF_01069">
    <property type="entry name" value="MdoG_OpgG"/>
    <property type="match status" value="1"/>
</dbReference>
<evidence type="ECO:0000256" key="4">
    <source>
        <dbReference type="ARBA" id="ARBA00022729"/>
    </source>
</evidence>
<dbReference type="SUPFAM" id="SSF81296">
    <property type="entry name" value="E set domains"/>
    <property type="match status" value="1"/>
</dbReference>
<sequence length="503" mass="56591">MLGALSLSTLFIAEETAHLSEAQAAGPAEAPFDGNTVREAARALAAEAYKAPSESLPAPLSDIGYDQYRDIRFRPDQSLWRPEGLPFQMQLFHRGFLYKPRVEIFEVSEGRARPVRYNPDLFTFQNMQRPPNEDLGFAGFRLHAPINRPEYYDEVCAFLGASYFRALGKGHIYGLSARGLALNTADPKGEEFPLFRSFWVEKPREGVNAITVHALLDSPSCAAAFRFAIRPGPTTIFDVESTVYPRTDITTVGVAPLTSMFWFSPLNRAGRDDWRPAVHDSDGLLMLTGRGERIWRPLNNPRDLQVSIFSDVNPRGFGLMQRRRDFASYEDLEARYEKRPSLWIEPIGDWGQGAVHLVEIPTNTEIHDNIVAFWRPKDPLKAKGEYRYTFRMHWCNEAPVDPGLGRITAVYSGAGTQQGLRYFVLDAEGGALRDLPADAKPELIVTANQGEIRNPVAYRNPESGGWRIAFELAPGDIRGIELRAELRSGTQPLAETWLYRWTA</sequence>
<dbReference type="Gene3D" id="2.70.98.10">
    <property type="match status" value="1"/>
</dbReference>
<keyword evidence="9" id="KW-1185">Reference proteome</keyword>
<evidence type="ECO:0000256" key="3">
    <source>
        <dbReference type="ARBA" id="ARBA00009284"/>
    </source>
</evidence>
<evidence type="ECO:0000259" key="7">
    <source>
        <dbReference type="Pfam" id="PF04349"/>
    </source>
</evidence>
<dbReference type="InterPro" id="IPR023704">
    <property type="entry name" value="MdoG_OpgG"/>
</dbReference>
<comment type="pathway">
    <text evidence="2 6">Glycan metabolism; osmoregulated periplasmic glucan (OPG) biosynthesis.</text>
</comment>
<comment type="function">
    <text evidence="6">Involved in the biosynthesis of osmoregulated periplasmic glucans (OPGs).</text>
</comment>
<dbReference type="Pfam" id="PF04349">
    <property type="entry name" value="MdoG"/>
    <property type="match status" value="1"/>
</dbReference>
<dbReference type="InterPro" id="IPR014756">
    <property type="entry name" value="Ig_E-set"/>
</dbReference>
<feature type="domain" description="Glucan biosynthesis periplasmic MdoG C-terminal" evidence="7">
    <location>
        <begin position="32"/>
        <end position="501"/>
    </location>
</feature>
<dbReference type="PIRSF" id="PIRSF006281">
    <property type="entry name" value="MdoG"/>
    <property type="match status" value="1"/>
</dbReference>
<comment type="similarity">
    <text evidence="3 6">Belongs to the OpgD/OpgG family.</text>
</comment>
<dbReference type="Proteomes" id="UP000603940">
    <property type="component" value="Unassembled WGS sequence"/>
</dbReference>
<organism evidence="8 9">
    <name type="scientific">Pseudoroseomonas ludipueritiae</name>
    <dbReference type="NCBI Taxonomy" id="198093"/>
    <lineage>
        <taxon>Bacteria</taxon>
        <taxon>Pseudomonadati</taxon>
        <taxon>Pseudomonadota</taxon>
        <taxon>Alphaproteobacteria</taxon>
        <taxon>Acetobacterales</taxon>
        <taxon>Acetobacteraceae</taxon>
        <taxon>Pseudoroseomonas</taxon>
    </lineage>
</organism>
<dbReference type="InterPro" id="IPR007444">
    <property type="entry name" value="Glucan_biosyn_MdoG_C"/>
</dbReference>
<dbReference type="InterPro" id="IPR014438">
    <property type="entry name" value="Glucan_biosyn_MdoG/MdoD"/>
</dbReference>
<evidence type="ECO:0000256" key="2">
    <source>
        <dbReference type="ARBA" id="ARBA00005001"/>
    </source>
</evidence>
<dbReference type="PANTHER" id="PTHR30504">
    <property type="entry name" value="GLUCANS BIOSYNTHESIS PROTEIN"/>
    <property type="match status" value="1"/>
</dbReference>
<evidence type="ECO:0000256" key="5">
    <source>
        <dbReference type="ARBA" id="ARBA00022764"/>
    </source>
</evidence>